<feature type="binding site" evidence="11">
    <location>
        <position position="35"/>
    </location>
    <ligand>
        <name>NAD(+)</name>
        <dbReference type="ChEBI" id="CHEBI:57540"/>
    </ligand>
</feature>
<comment type="caution">
    <text evidence="13">The sequence shown here is derived from an EMBL/GenBank/DDBJ whole genome shotgun (WGS) entry which is preliminary data.</text>
</comment>
<feature type="domain" description="UDP-glucose/GDP-mannose dehydrogenase C-terminal" evidence="12">
    <location>
        <begin position="318"/>
        <end position="419"/>
    </location>
</feature>
<dbReference type="InterPro" id="IPR036220">
    <property type="entry name" value="UDP-Glc/GDP-Man_DH_C_sf"/>
</dbReference>
<dbReference type="InterPro" id="IPR017476">
    <property type="entry name" value="UDP-Glc/GDP-Man"/>
</dbReference>
<feature type="binding site" evidence="11">
    <location>
        <position position="30"/>
    </location>
    <ligand>
        <name>NAD(+)</name>
        <dbReference type="ChEBI" id="CHEBI:57540"/>
    </ligand>
</feature>
<gene>
    <name evidence="13" type="ORF">F9K24_03085</name>
</gene>
<evidence type="ECO:0000256" key="1">
    <source>
        <dbReference type="ARBA" id="ARBA00004701"/>
    </source>
</evidence>
<feature type="binding site" evidence="11">
    <location>
        <position position="86"/>
    </location>
    <ligand>
        <name>NAD(+)</name>
        <dbReference type="ChEBI" id="CHEBI:57540"/>
    </ligand>
</feature>
<dbReference type="GO" id="GO:0003979">
    <property type="term" value="F:UDP-glucose 6-dehydrogenase activity"/>
    <property type="evidence" value="ECO:0007669"/>
    <property type="project" value="UniProtKB-EC"/>
</dbReference>
<feature type="binding site" evidence="10">
    <location>
        <begin position="250"/>
        <end position="254"/>
    </location>
    <ligand>
        <name>substrate</name>
    </ligand>
</feature>
<dbReference type="Pfam" id="PF00984">
    <property type="entry name" value="UDPG_MGDP_dh"/>
    <property type="match status" value="1"/>
</dbReference>
<comment type="catalytic activity">
    <reaction evidence="7 8">
        <text>UDP-alpha-D-glucose + 2 NAD(+) + H2O = UDP-alpha-D-glucuronate + 2 NADH + 3 H(+)</text>
        <dbReference type="Rhea" id="RHEA:23596"/>
        <dbReference type="ChEBI" id="CHEBI:15377"/>
        <dbReference type="ChEBI" id="CHEBI:15378"/>
        <dbReference type="ChEBI" id="CHEBI:57540"/>
        <dbReference type="ChEBI" id="CHEBI:57945"/>
        <dbReference type="ChEBI" id="CHEBI:58052"/>
        <dbReference type="ChEBI" id="CHEBI:58885"/>
        <dbReference type="EC" id="1.1.1.22"/>
    </reaction>
</comment>
<dbReference type="SMART" id="SM00984">
    <property type="entry name" value="UDPG_MGDP_dh_C"/>
    <property type="match status" value="1"/>
</dbReference>
<dbReference type="SUPFAM" id="SSF48179">
    <property type="entry name" value="6-phosphogluconate dehydrogenase C-terminal domain-like"/>
    <property type="match status" value="1"/>
</dbReference>
<protein>
    <recommendedName>
        <fullName evidence="4 8">UDP-glucose 6-dehydrogenase</fullName>
        <ecNumber evidence="3 8">1.1.1.22</ecNumber>
    </recommendedName>
</protein>
<dbReference type="NCBIfam" id="TIGR03026">
    <property type="entry name" value="NDP-sugDHase"/>
    <property type="match status" value="1"/>
</dbReference>
<sequence length="437" mass="48025">MKLSVVGTGYVGLVAGACFAEYGNTVYCVDIDEKKIENLKKGILPIYEPGLEELALRNFERGRLLFTTSLEEAVKDSHIIFIAVGTPDGGDGRPNLTGVLKVAEDVGRLAPGYRILVDKSTVPVGTARRVHAAAASQTQHPIDVVSNPEFLREGRAIEDFMKPERVVIGSDSERAASLMKELYMPFVQDSADIIQTTIESAELTKYACNAFLALKISFVNEIANLCDKVGANYLDVKKGMGTDSRIGKKFLNAGIGYGGSCFPKDVRALGMIARDAGIVLPLVEQVERTNDDQKEILVHKVKEYFKAKGKDLKDVKLAVWGLAFKAGTDDMREAPSITIINELLKEGVKIHASDPVAFETSRPIFGDSIAYEEMYKVLEGADALLVLTEWPVYSEPDFDRMKSLLKEPVIFDGRNLYRDTQMKANGFKQFGIGVTHS</sequence>
<evidence type="ECO:0000313" key="14">
    <source>
        <dbReference type="Proteomes" id="UP000460298"/>
    </source>
</evidence>
<dbReference type="PANTHER" id="PTHR43750:SF3">
    <property type="entry name" value="UDP-GLUCOSE 6-DEHYDROGENASE TUAD"/>
    <property type="match status" value="1"/>
</dbReference>
<name>A0A833H4K7_9LEPT</name>
<feature type="binding site" evidence="10">
    <location>
        <position position="258"/>
    </location>
    <ligand>
        <name>substrate</name>
    </ligand>
</feature>
<evidence type="ECO:0000256" key="5">
    <source>
        <dbReference type="ARBA" id="ARBA00023002"/>
    </source>
</evidence>
<dbReference type="InterPro" id="IPR036291">
    <property type="entry name" value="NAD(P)-bd_dom_sf"/>
</dbReference>
<feature type="active site" description="Nucleophile" evidence="9">
    <location>
        <position position="261"/>
    </location>
</feature>
<dbReference type="PROSITE" id="PS51257">
    <property type="entry name" value="PROKAR_LIPOPROTEIN"/>
    <property type="match status" value="1"/>
</dbReference>
<comment type="pathway">
    <text evidence="1">Nucleotide-sugar biosynthesis; UDP-alpha-D-glucuronate biosynthesis; UDP-alpha-D-glucuronate from UDP-alpha-D-glucose: step 1/1.</text>
</comment>
<keyword evidence="6 8" id="KW-0520">NAD</keyword>
<evidence type="ECO:0000256" key="8">
    <source>
        <dbReference type="PIRNR" id="PIRNR000124"/>
    </source>
</evidence>
<dbReference type="PIRSF" id="PIRSF500134">
    <property type="entry name" value="UDPglc_DH_bac"/>
    <property type="match status" value="1"/>
</dbReference>
<dbReference type="InterPro" id="IPR001732">
    <property type="entry name" value="UDP-Glc/GDP-Man_DH_N"/>
</dbReference>
<evidence type="ECO:0000256" key="3">
    <source>
        <dbReference type="ARBA" id="ARBA00012954"/>
    </source>
</evidence>
<accession>A0A833H4K7</accession>
<dbReference type="GO" id="GO:0051287">
    <property type="term" value="F:NAD binding"/>
    <property type="evidence" value="ECO:0007669"/>
    <property type="project" value="InterPro"/>
</dbReference>
<evidence type="ECO:0000256" key="9">
    <source>
        <dbReference type="PIRSR" id="PIRSR500134-1"/>
    </source>
</evidence>
<organism evidence="13 14">
    <name type="scientific">Leptonema illini</name>
    <dbReference type="NCBI Taxonomy" id="183"/>
    <lineage>
        <taxon>Bacteria</taxon>
        <taxon>Pseudomonadati</taxon>
        <taxon>Spirochaetota</taxon>
        <taxon>Spirochaetia</taxon>
        <taxon>Leptospirales</taxon>
        <taxon>Leptospiraceae</taxon>
        <taxon>Leptonema</taxon>
    </lineage>
</organism>
<proteinExistence type="inferred from homology"/>
<dbReference type="InterPro" id="IPR028357">
    <property type="entry name" value="UDPglc_DH_bac"/>
</dbReference>
<evidence type="ECO:0000256" key="6">
    <source>
        <dbReference type="ARBA" id="ARBA00023027"/>
    </source>
</evidence>
<dbReference type="SUPFAM" id="SSF51735">
    <property type="entry name" value="NAD(P)-binding Rossmann-fold domains"/>
    <property type="match status" value="1"/>
</dbReference>
<dbReference type="InterPro" id="IPR014026">
    <property type="entry name" value="UDP-Glc/GDP-Man_DH_dimer"/>
</dbReference>
<dbReference type="Pfam" id="PF03721">
    <property type="entry name" value="UDPG_MGDP_dh_N"/>
    <property type="match status" value="1"/>
</dbReference>
<keyword evidence="5 8" id="KW-0560">Oxidoreductase</keyword>
<dbReference type="SUPFAM" id="SSF52413">
    <property type="entry name" value="UDP-glucose/GDP-mannose dehydrogenase C-terminal domain"/>
    <property type="match status" value="1"/>
</dbReference>
<dbReference type="PANTHER" id="PTHR43750">
    <property type="entry name" value="UDP-GLUCOSE 6-DEHYDROGENASE TUAD"/>
    <property type="match status" value="1"/>
</dbReference>
<feature type="binding site" evidence="10">
    <location>
        <position position="325"/>
    </location>
    <ligand>
        <name>substrate</name>
    </ligand>
</feature>
<evidence type="ECO:0000256" key="10">
    <source>
        <dbReference type="PIRSR" id="PIRSR500134-2"/>
    </source>
</evidence>
<feature type="binding site" evidence="10">
    <location>
        <begin position="150"/>
        <end position="153"/>
    </location>
    <ligand>
        <name>substrate</name>
    </ligand>
</feature>
<comment type="similarity">
    <text evidence="2 8">Belongs to the UDP-glucose/GDP-mannose dehydrogenase family.</text>
</comment>
<dbReference type="EMBL" id="WBUI01000002">
    <property type="protein sequence ID" value="KAB2934775.1"/>
    <property type="molecule type" value="Genomic_DNA"/>
</dbReference>
<feature type="binding site" evidence="11">
    <location>
        <position position="153"/>
    </location>
    <ligand>
        <name>NAD(+)</name>
        <dbReference type="ChEBI" id="CHEBI:57540"/>
    </ligand>
</feature>
<feature type="binding site" evidence="11">
    <location>
        <position position="264"/>
    </location>
    <ligand>
        <name>NAD(+)</name>
        <dbReference type="ChEBI" id="CHEBI:57540"/>
    </ligand>
</feature>
<dbReference type="EC" id="1.1.1.22" evidence="3 8"/>
<dbReference type="Pfam" id="PF03720">
    <property type="entry name" value="UDPG_MGDP_dh_C"/>
    <property type="match status" value="1"/>
</dbReference>
<feature type="binding site" evidence="11">
    <location>
        <position position="332"/>
    </location>
    <ligand>
        <name>NAD(+)</name>
        <dbReference type="ChEBI" id="CHEBI:57540"/>
    </ligand>
</feature>
<dbReference type="GO" id="GO:0006065">
    <property type="term" value="P:UDP-glucuronate biosynthetic process"/>
    <property type="evidence" value="ECO:0007669"/>
    <property type="project" value="UniProtKB-UniPathway"/>
</dbReference>
<evidence type="ECO:0000259" key="12">
    <source>
        <dbReference type="SMART" id="SM00984"/>
    </source>
</evidence>
<evidence type="ECO:0000256" key="7">
    <source>
        <dbReference type="ARBA" id="ARBA00047473"/>
    </source>
</evidence>
<dbReference type="UniPathway" id="UPA00038">
    <property type="reaction ID" value="UER00491"/>
</dbReference>
<evidence type="ECO:0000256" key="4">
    <source>
        <dbReference type="ARBA" id="ARBA00015132"/>
    </source>
</evidence>
<reference evidence="13 14" key="1">
    <citation type="submission" date="2019-10" db="EMBL/GenBank/DDBJ databases">
        <title>Extracellular Electron Transfer in a Candidatus Methanoperedens spp. Enrichment Culture.</title>
        <authorList>
            <person name="Berger S."/>
            <person name="Rangel Shaw D."/>
            <person name="Berben T."/>
            <person name="In 'T Zandt M."/>
            <person name="Frank J."/>
            <person name="Reimann J."/>
            <person name="Jetten M.S.M."/>
            <person name="Welte C.U."/>
        </authorList>
    </citation>
    <scope>NUCLEOTIDE SEQUENCE [LARGE SCALE GENOMIC DNA]</scope>
    <source>
        <strain evidence="13">SB12</strain>
    </source>
</reference>
<feature type="binding site" evidence="11">
    <location>
        <position position="121"/>
    </location>
    <ligand>
        <name>NAD(+)</name>
        <dbReference type="ChEBI" id="CHEBI:57540"/>
    </ligand>
</feature>
<dbReference type="InterPro" id="IPR008927">
    <property type="entry name" value="6-PGluconate_DH-like_C_sf"/>
</dbReference>
<evidence type="ECO:0000256" key="2">
    <source>
        <dbReference type="ARBA" id="ARBA00006601"/>
    </source>
</evidence>
<dbReference type="Gene3D" id="1.20.5.100">
    <property type="entry name" value="Cytochrome c1, transmembrane anchor, C-terminal"/>
    <property type="match status" value="1"/>
</dbReference>
<dbReference type="GO" id="GO:0000271">
    <property type="term" value="P:polysaccharide biosynthetic process"/>
    <property type="evidence" value="ECO:0007669"/>
    <property type="project" value="InterPro"/>
</dbReference>
<dbReference type="PIRSF" id="PIRSF000124">
    <property type="entry name" value="UDPglc_GDPman_dh"/>
    <property type="match status" value="1"/>
</dbReference>
<dbReference type="InterPro" id="IPR014027">
    <property type="entry name" value="UDP-Glc/GDP-Man_DH_C"/>
</dbReference>
<dbReference type="AlphaFoldDB" id="A0A833H4K7"/>
<evidence type="ECO:0000256" key="11">
    <source>
        <dbReference type="PIRSR" id="PIRSR500134-3"/>
    </source>
</evidence>
<dbReference type="Gene3D" id="3.40.50.720">
    <property type="entry name" value="NAD(P)-binding Rossmann-like Domain"/>
    <property type="match status" value="2"/>
</dbReference>
<evidence type="ECO:0000313" key="13">
    <source>
        <dbReference type="EMBL" id="KAB2934775.1"/>
    </source>
</evidence>
<feature type="binding site" evidence="10">
    <location>
        <position position="205"/>
    </location>
    <ligand>
        <name>substrate</name>
    </ligand>
</feature>
<dbReference type="Proteomes" id="UP000460298">
    <property type="component" value="Unassembled WGS sequence"/>
</dbReference>